<feature type="chain" id="PRO_5045104313" evidence="1">
    <location>
        <begin position="21"/>
        <end position="225"/>
    </location>
</feature>
<gene>
    <name evidence="2" type="ORF">ACFSGX_01310</name>
</gene>
<protein>
    <submittedName>
        <fullName evidence="2">Uncharacterized protein</fullName>
    </submittedName>
</protein>
<dbReference type="EMBL" id="JBHUGS010000001">
    <property type="protein sequence ID" value="MFD1949402.1"/>
    <property type="molecule type" value="Genomic_DNA"/>
</dbReference>
<evidence type="ECO:0000313" key="3">
    <source>
        <dbReference type="Proteomes" id="UP001597400"/>
    </source>
</evidence>
<reference evidence="3" key="1">
    <citation type="journal article" date="2019" name="Int. J. Syst. Evol. Microbiol.">
        <title>The Global Catalogue of Microorganisms (GCM) 10K type strain sequencing project: providing services to taxonomists for standard genome sequencing and annotation.</title>
        <authorList>
            <consortium name="The Broad Institute Genomics Platform"/>
            <consortium name="The Broad Institute Genome Sequencing Center for Infectious Disease"/>
            <person name="Wu L."/>
            <person name="Ma J."/>
        </authorList>
    </citation>
    <scope>NUCLEOTIDE SEQUENCE [LARGE SCALE GENOMIC DNA]</scope>
    <source>
        <strain evidence="3">CGMCC 1.12702</strain>
    </source>
</reference>
<evidence type="ECO:0000256" key="1">
    <source>
        <dbReference type="SAM" id="SignalP"/>
    </source>
</evidence>
<dbReference type="RefSeq" id="WP_380926895.1">
    <property type="nucleotide sequence ID" value="NZ_JBHUGS010000001.1"/>
</dbReference>
<feature type="signal peptide" evidence="1">
    <location>
        <begin position="1"/>
        <end position="20"/>
    </location>
</feature>
<dbReference type="Proteomes" id="UP001597400">
    <property type="component" value="Unassembled WGS sequence"/>
</dbReference>
<organism evidence="2 3">
    <name type="scientific">Sphingomonas arantia</name>
    <dbReference type="NCBI Taxonomy" id="1460676"/>
    <lineage>
        <taxon>Bacteria</taxon>
        <taxon>Pseudomonadati</taxon>
        <taxon>Pseudomonadota</taxon>
        <taxon>Alphaproteobacteria</taxon>
        <taxon>Sphingomonadales</taxon>
        <taxon>Sphingomonadaceae</taxon>
        <taxon>Sphingomonas</taxon>
    </lineage>
</organism>
<accession>A0ABW4TV03</accession>
<proteinExistence type="predicted"/>
<keyword evidence="3" id="KW-1185">Reference proteome</keyword>
<keyword evidence="1" id="KW-0732">Signal</keyword>
<comment type="caution">
    <text evidence="2">The sequence shown here is derived from an EMBL/GenBank/DDBJ whole genome shotgun (WGS) entry which is preliminary data.</text>
</comment>
<sequence length="225" mass="22881">MIKQMTGLCAVALIAMPAAAATPRDILTTAAFGARDKASALAQVAQAEAAANATLARTPGDREAQLTKAMAIGYRAKLTKSRADAVAARDRFNALAAANPRDPEAQAVVAGWNIDAVTTLGGFMAGTVLGAKKATGLAALDRSVALAGNRAMFPGLAALLRLTLDGADPKARGLAEAATRGSTPTALDRMIQRSANAILVPVRAGNAKAAQALAKQLLPFGRVAK</sequence>
<name>A0ABW4TV03_9SPHN</name>
<evidence type="ECO:0000313" key="2">
    <source>
        <dbReference type="EMBL" id="MFD1949402.1"/>
    </source>
</evidence>